<dbReference type="AlphaFoldDB" id="A0A1H4JP69"/>
<keyword evidence="4 7" id="KW-1133">Transmembrane helix</keyword>
<feature type="transmembrane region" description="Helical" evidence="7">
    <location>
        <begin position="374"/>
        <end position="396"/>
    </location>
</feature>
<evidence type="ECO:0000256" key="4">
    <source>
        <dbReference type="ARBA" id="ARBA00022989"/>
    </source>
</evidence>
<feature type="transmembrane region" description="Helical" evidence="7">
    <location>
        <begin position="439"/>
        <end position="460"/>
    </location>
</feature>
<dbReference type="InterPro" id="IPR032694">
    <property type="entry name" value="CopC/D"/>
</dbReference>
<feature type="transmembrane region" description="Helical" evidence="7">
    <location>
        <begin position="504"/>
        <end position="529"/>
    </location>
</feature>
<feature type="transmembrane region" description="Helical" evidence="7">
    <location>
        <begin position="131"/>
        <end position="155"/>
    </location>
</feature>
<dbReference type="PANTHER" id="PTHR34820">
    <property type="entry name" value="INNER MEMBRANE PROTEIN YEBZ"/>
    <property type="match status" value="1"/>
</dbReference>
<evidence type="ECO:0000313" key="9">
    <source>
        <dbReference type="EMBL" id="SEB48099.1"/>
    </source>
</evidence>
<feature type="transmembrane region" description="Helical" evidence="7">
    <location>
        <begin position="670"/>
        <end position="692"/>
    </location>
</feature>
<feature type="compositionally biased region" description="Low complexity" evidence="6">
    <location>
        <begin position="730"/>
        <end position="744"/>
    </location>
</feature>
<keyword evidence="3 7" id="KW-0812">Transmembrane</keyword>
<dbReference type="Pfam" id="PF05425">
    <property type="entry name" value="CopD"/>
    <property type="match status" value="1"/>
</dbReference>
<evidence type="ECO:0000313" key="10">
    <source>
        <dbReference type="Proteomes" id="UP000182652"/>
    </source>
</evidence>
<evidence type="ECO:0000256" key="6">
    <source>
        <dbReference type="SAM" id="MobiDB-lite"/>
    </source>
</evidence>
<sequence length="756" mass="80354">MPATTRNQVSSRPGRPARGQGTNGEAAHGPAPQTTRTGLGPGWQFAALAVAVVTLVLGLLFTGAAGVRQLSDPGALVRWGLPVAKTVHNLSLAVTVAALAFAVVVLPQGIRAPRRGGETKDVPEHPAFTRTMLLAGVAGSLWTVSAIAVLVLTYANVSGQALSGDTEYTKALVFFMSDFPLGRGWLFVVIVAALVATASFGLRNTTALAFTLLLALLGMVPPALNGHAASSNDHAGAVNSIGLHVLGASLWVGGIAVLALISGLLARPASGTPRRDITAATLKRFSALALFCFLLVTASGIISASIRITSWHNLFYSPYGQLVLVKTFCALVLGAIGYMHRSWIIPRLGDDDGAASRGKAAAVPSKGSLTAQRVLWQVIGVELLVMAATSAVAVALSSSAPPSETKYSEDASPAFILSGYELPPELTPERWLTVWRLDWLWVAVAVFGAVAYALGVIKVVRRGDRWPVMRAVSWFIGLAALTYIISGAPGVYGHVMFSIHMVEHMALTMVAPIFLVIGSPITLALRALAPRTDGSRGLREWILAFVHSRFSQVVTHPLFAAANFAGSIVLFYYSDFFGFAMRDHVGHELMNLHFLLTGYIFALTMIGQDPLPRRAPFPMRLLLLLATMAFHAFFGVSIMGGTSLLAADYFGNLGRAWGPSAIVDQQHGGAIAWGIGEVPTVLLAIGVAIMWSRSDERETRRKDRAADRNNDAELTAYNDMFTRLARRDGSPTGRTAPTAGAASTLEPGTPEPKEKE</sequence>
<accession>A0A1H4JP69</accession>
<keyword evidence="2" id="KW-1003">Cell membrane</keyword>
<feature type="region of interest" description="Disordered" evidence="6">
    <location>
        <begin position="1"/>
        <end position="38"/>
    </location>
</feature>
<dbReference type="PANTHER" id="PTHR34820:SF4">
    <property type="entry name" value="INNER MEMBRANE PROTEIN YEBZ"/>
    <property type="match status" value="1"/>
</dbReference>
<feature type="compositionally biased region" description="Polar residues" evidence="6">
    <location>
        <begin position="1"/>
        <end position="11"/>
    </location>
</feature>
<feature type="transmembrane region" description="Helical" evidence="7">
    <location>
        <begin position="287"/>
        <end position="306"/>
    </location>
</feature>
<protein>
    <submittedName>
        <fullName evidence="9">Putative copper resistance protein D</fullName>
    </submittedName>
</protein>
<dbReference type="InterPro" id="IPR019108">
    <property type="entry name" value="Caa3_assmbl_CtaG-rel"/>
</dbReference>
<feature type="transmembrane region" description="Helical" evidence="7">
    <location>
        <begin position="87"/>
        <end position="110"/>
    </location>
</feature>
<feature type="transmembrane region" description="Helical" evidence="7">
    <location>
        <begin position="244"/>
        <end position="266"/>
    </location>
</feature>
<organism evidence="9 10">
    <name type="scientific">Arthrobacter woluwensis</name>
    <dbReference type="NCBI Taxonomy" id="156980"/>
    <lineage>
        <taxon>Bacteria</taxon>
        <taxon>Bacillati</taxon>
        <taxon>Actinomycetota</taxon>
        <taxon>Actinomycetes</taxon>
        <taxon>Micrococcales</taxon>
        <taxon>Micrococcaceae</taxon>
        <taxon>Arthrobacter</taxon>
    </lineage>
</organism>
<evidence type="ECO:0000259" key="8">
    <source>
        <dbReference type="Pfam" id="PF05425"/>
    </source>
</evidence>
<gene>
    <name evidence="9" type="ORF">SAMN04489745_0305</name>
</gene>
<dbReference type="EMBL" id="FNSN01000003">
    <property type="protein sequence ID" value="SEB48099.1"/>
    <property type="molecule type" value="Genomic_DNA"/>
</dbReference>
<dbReference type="RefSeq" id="WP_074783928.1">
    <property type="nucleotide sequence ID" value="NZ_FNSN01000003.1"/>
</dbReference>
<dbReference type="Pfam" id="PF09678">
    <property type="entry name" value="Caa3_CtaG"/>
    <property type="match status" value="1"/>
</dbReference>
<feature type="transmembrane region" description="Helical" evidence="7">
    <location>
        <begin position="184"/>
        <end position="202"/>
    </location>
</feature>
<proteinExistence type="predicted"/>
<feature type="transmembrane region" description="Helical" evidence="7">
    <location>
        <begin position="550"/>
        <end position="572"/>
    </location>
</feature>
<dbReference type="GO" id="GO:0005886">
    <property type="term" value="C:plasma membrane"/>
    <property type="evidence" value="ECO:0007669"/>
    <property type="project" value="UniProtKB-SubCell"/>
</dbReference>
<keyword evidence="10" id="KW-1185">Reference proteome</keyword>
<name>A0A1H4JP69_9MICC</name>
<feature type="region of interest" description="Disordered" evidence="6">
    <location>
        <begin position="725"/>
        <end position="756"/>
    </location>
</feature>
<evidence type="ECO:0000256" key="3">
    <source>
        <dbReference type="ARBA" id="ARBA00022692"/>
    </source>
</evidence>
<feature type="transmembrane region" description="Helical" evidence="7">
    <location>
        <begin position="207"/>
        <end position="224"/>
    </location>
</feature>
<reference evidence="9 10" key="1">
    <citation type="submission" date="2016-10" db="EMBL/GenBank/DDBJ databases">
        <authorList>
            <person name="de Groot N.N."/>
        </authorList>
    </citation>
    <scope>NUCLEOTIDE SEQUENCE [LARGE SCALE GENOMIC DNA]</scope>
    <source>
        <strain evidence="9 10">DSM 10495</strain>
    </source>
</reference>
<feature type="transmembrane region" description="Helical" evidence="7">
    <location>
        <begin position="472"/>
        <end position="492"/>
    </location>
</feature>
<feature type="transmembrane region" description="Helical" evidence="7">
    <location>
        <begin position="318"/>
        <end position="338"/>
    </location>
</feature>
<feature type="domain" description="Copper resistance protein D" evidence="8">
    <location>
        <begin position="280"/>
        <end position="396"/>
    </location>
</feature>
<comment type="subcellular location">
    <subcellularLocation>
        <location evidence="1">Cell membrane</location>
        <topology evidence="1">Multi-pass membrane protein</topology>
    </subcellularLocation>
</comment>
<evidence type="ECO:0000256" key="2">
    <source>
        <dbReference type="ARBA" id="ARBA00022475"/>
    </source>
</evidence>
<dbReference type="Proteomes" id="UP000182652">
    <property type="component" value="Unassembled WGS sequence"/>
</dbReference>
<feature type="transmembrane region" description="Helical" evidence="7">
    <location>
        <begin position="621"/>
        <end position="650"/>
    </location>
</feature>
<keyword evidence="5 7" id="KW-0472">Membrane</keyword>
<feature type="transmembrane region" description="Helical" evidence="7">
    <location>
        <begin position="45"/>
        <end position="67"/>
    </location>
</feature>
<dbReference type="STRING" id="156980.SAMN04489745_0305"/>
<dbReference type="InterPro" id="IPR008457">
    <property type="entry name" value="Cu-R_CopD_dom"/>
</dbReference>
<dbReference type="GO" id="GO:0006825">
    <property type="term" value="P:copper ion transport"/>
    <property type="evidence" value="ECO:0007669"/>
    <property type="project" value="InterPro"/>
</dbReference>
<evidence type="ECO:0000256" key="7">
    <source>
        <dbReference type="SAM" id="Phobius"/>
    </source>
</evidence>
<evidence type="ECO:0000256" key="5">
    <source>
        <dbReference type="ARBA" id="ARBA00023136"/>
    </source>
</evidence>
<evidence type="ECO:0000256" key="1">
    <source>
        <dbReference type="ARBA" id="ARBA00004651"/>
    </source>
</evidence>
<feature type="transmembrane region" description="Helical" evidence="7">
    <location>
        <begin position="592"/>
        <end position="609"/>
    </location>
</feature>